<keyword evidence="3" id="KW-1185">Reference proteome</keyword>
<accession>A0A3E2HM01</accession>
<dbReference type="AlphaFoldDB" id="A0A3E2HM01"/>
<evidence type="ECO:0000313" key="3">
    <source>
        <dbReference type="Proteomes" id="UP000258309"/>
    </source>
</evidence>
<evidence type="ECO:0000313" key="2">
    <source>
        <dbReference type="EMBL" id="RFU34426.1"/>
    </source>
</evidence>
<name>A0A3E2HM01_SCYLI</name>
<feature type="non-terminal residue" evidence="2">
    <location>
        <position position="127"/>
    </location>
</feature>
<gene>
    <name evidence="2" type="ORF">B7463_g1913</name>
</gene>
<proteinExistence type="predicted"/>
<feature type="region of interest" description="Disordered" evidence="1">
    <location>
        <begin position="71"/>
        <end position="92"/>
    </location>
</feature>
<dbReference type="Proteomes" id="UP000258309">
    <property type="component" value="Unassembled WGS sequence"/>
</dbReference>
<sequence>MVNAIDLEKQSPLPHTQPVDDASTEQDAAAIAGDPDDAQVIAIRERNGILRFLARVEKRIHRSTEFEAMGVERVPENQRRPPQKLNVNAPLIPPPPSTDVWVCKMHSRYTTSRRRHACGKVRCLTID</sequence>
<comment type="caution">
    <text evidence="2">The sequence shown here is derived from an EMBL/GenBank/DDBJ whole genome shotgun (WGS) entry which is preliminary data.</text>
</comment>
<organism evidence="2 3">
    <name type="scientific">Scytalidium lignicola</name>
    <name type="common">Hyphomycete</name>
    <dbReference type="NCBI Taxonomy" id="5539"/>
    <lineage>
        <taxon>Eukaryota</taxon>
        <taxon>Fungi</taxon>
        <taxon>Dikarya</taxon>
        <taxon>Ascomycota</taxon>
        <taxon>Pezizomycotina</taxon>
        <taxon>Leotiomycetes</taxon>
        <taxon>Leotiomycetes incertae sedis</taxon>
        <taxon>Scytalidium</taxon>
    </lineage>
</organism>
<evidence type="ECO:0000256" key="1">
    <source>
        <dbReference type="SAM" id="MobiDB-lite"/>
    </source>
</evidence>
<feature type="non-terminal residue" evidence="2">
    <location>
        <position position="1"/>
    </location>
</feature>
<dbReference type="STRING" id="5539.A0A3E2HM01"/>
<feature type="region of interest" description="Disordered" evidence="1">
    <location>
        <begin position="1"/>
        <end position="35"/>
    </location>
</feature>
<dbReference type="EMBL" id="NCSJ02000021">
    <property type="protein sequence ID" value="RFU34426.1"/>
    <property type="molecule type" value="Genomic_DNA"/>
</dbReference>
<reference evidence="2 3" key="1">
    <citation type="submission" date="2018-05" db="EMBL/GenBank/DDBJ databases">
        <title>Draft genome sequence of Scytalidium lignicola DSM 105466, a ubiquitous saprotrophic fungus.</title>
        <authorList>
            <person name="Buettner E."/>
            <person name="Gebauer A.M."/>
            <person name="Hofrichter M."/>
            <person name="Liers C."/>
            <person name="Kellner H."/>
        </authorList>
    </citation>
    <scope>NUCLEOTIDE SEQUENCE [LARGE SCALE GENOMIC DNA]</scope>
    <source>
        <strain evidence="2 3">DSM 105466</strain>
    </source>
</reference>
<protein>
    <submittedName>
        <fullName evidence="2">Uncharacterized protein</fullName>
    </submittedName>
</protein>